<accession>A0A250XFE8</accession>
<dbReference type="Pfam" id="PF02878">
    <property type="entry name" value="PGM_PMM_I"/>
    <property type="match status" value="1"/>
</dbReference>
<dbReference type="InterPro" id="IPR005844">
    <property type="entry name" value="A-D-PHexomutase_a/b/a-I"/>
</dbReference>
<evidence type="ECO:0000256" key="7">
    <source>
        <dbReference type="ARBA" id="ARBA00049318"/>
    </source>
</evidence>
<keyword evidence="6" id="KW-0597">Phosphoprotein</keyword>
<evidence type="ECO:0000313" key="13">
    <source>
        <dbReference type="Proteomes" id="UP000232323"/>
    </source>
</evidence>
<comment type="cofactor">
    <cofactor evidence="2">
        <name>Mg(2+)</name>
        <dbReference type="ChEBI" id="CHEBI:18420"/>
    </cofactor>
</comment>
<dbReference type="SUPFAM" id="SSF53738">
    <property type="entry name" value="Phosphoglucomutase, first 3 domains"/>
    <property type="match status" value="3"/>
</dbReference>
<dbReference type="AlphaFoldDB" id="A0A250XFE8"/>
<dbReference type="Pfam" id="PF02879">
    <property type="entry name" value="PGM_PMM_II"/>
    <property type="match status" value="1"/>
</dbReference>
<sequence length="650" mass="69229">MALFFQLGSNALSNMSGRHKHAALAINRAGPTQILSNAAIHSSGMRAIITVAKSSPGAQSDVATAPMSILITGKPALPSPPLASILKPPQGPITGVQLVELHKRFKKLQNGSDVRGIAIDGVPNELLSLTPGIAFFIGFSFARWLKSKQEKAPVSSAVTLADTSVPPVRVSLGRDPRLSGPMLEAALVSGLAAAGAEVDTFGIATTPCMFYSIVATGNYNGAIMLTASHMPFNSNGLKFFTIDGGLEKTDITELLQGATQACAEAGVLAGEPLSENAYLLRSALAVNPGQVKQVNFLPQYAAFLQDLIKKGVASKDSYHFPLSGLRIVVDAGNGSGGFFADQVLAPLGADTRGSRFLDPDGSFPNHVPNPEHPSAMASGAAAVREASADLGIVFDTDVDRSAIVDSSGREINSNRFIALMSAITLREHPGTTIVTDSVTSNGLTEFISKLGGKHLRFKRGYKNVISKGIELNKSGEECHLMMETSGHGAVKNNWYLDDGSYLAVQAVIELVRRRLAGQGDISVLLDDLKEAAETGEVRIRITDPDFKPHGQQALQKFHDYVVSGKGGADWSMEPVNFEGWRVFVDEGEGRRGWILLRQSLHDPLLVVNMESEIKGGRQVAAERVLSFMKTECNNLPLDLNSLEAAAAKNL</sequence>
<gene>
    <name evidence="12" type="ORF">CEUSTIGMA_g9225.t1</name>
</gene>
<evidence type="ECO:0000256" key="8">
    <source>
        <dbReference type="ARBA" id="ARBA00049409"/>
    </source>
</evidence>
<dbReference type="GO" id="GO:0004614">
    <property type="term" value="F:phosphoglucomutase activity"/>
    <property type="evidence" value="ECO:0007669"/>
    <property type="project" value="UniProtKB-EC"/>
</dbReference>
<evidence type="ECO:0000256" key="4">
    <source>
        <dbReference type="ARBA" id="ARBA00012728"/>
    </source>
</evidence>
<dbReference type="FunFam" id="3.40.120.10:FF:000010">
    <property type="entry name" value="phosphomannomutase/phosphoglucomutase isoform X1"/>
    <property type="match status" value="1"/>
</dbReference>
<reference evidence="12 13" key="1">
    <citation type="submission" date="2017-08" db="EMBL/GenBank/DDBJ databases">
        <title>Acidophilic green algal genome provides insights into adaptation to an acidic environment.</title>
        <authorList>
            <person name="Hirooka S."/>
            <person name="Hirose Y."/>
            <person name="Kanesaki Y."/>
            <person name="Higuchi S."/>
            <person name="Fujiwara T."/>
            <person name="Onuma R."/>
            <person name="Era A."/>
            <person name="Ohbayashi R."/>
            <person name="Uzuka A."/>
            <person name="Nozaki H."/>
            <person name="Yoshikawa H."/>
            <person name="Miyagishima S.Y."/>
        </authorList>
    </citation>
    <scope>NUCLEOTIDE SEQUENCE [LARGE SCALE GENOMIC DNA]</scope>
    <source>
        <strain evidence="12 13">NIES-2499</strain>
    </source>
</reference>
<dbReference type="EC" id="5.4.2.2" evidence="4"/>
<dbReference type="InterPro" id="IPR050060">
    <property type="entry name" value="Phosphoglucosamine_mutase"/>
</dbReference>
<protein>
    <recommendedName>
        <fullName evidence="4">phosphoglucomutase (alpha-D-glucose-1,6-bisphosphate-dependent)</fullName>
        <ecNumber evidence="4">5.4.2.2</ecNumber>
    </recommendedName>
</protein>
<keyword evidence="5" id="KW-0119">Carbohydrate metabolism</keyword>
<dbReference type="STRING" id="1157962.A0A250XFE8"/>
<dbReference type="EMBL" id="BEGY01000070">
    <property type="protein sequence ID" value="GAX81797.1"/>
    <property type="molecule type" value="Genomic_DNA"/>
</dbReference>
<evidence type="ECO:0000256" key="5">
    <source>
        <dbReference type="ARBA" id="ARBA00022526"/>
    </source>
</evidence>
<evidence type="ECO:0000256" key="2">
    <source>
        <dbReference type="ARBA" id="ARBA00001946"/>
    </source>
</evidence>
<evidence type="ECO:0000313" key="12">
    <source>
        <dbReference type="EMBL" id="GAX81797.1"/>
    </source>
</evidence>
<dbReference type="GO" id="GO:0004615">
    <property type="term" value="F:phosphomannomutase activity"/>
    <property type="evidence" value="ECO:0007669"/>
    <property type="project" value="TreeGrafter"/>
</dbReference>
<name>A0A250XFE8_9CHLO</name>
<comment type="catalytic activity">
    <reaction evidence="7">
        <text>alpha-D-glucose 1,6-bisphosphate + L-seryl-[protein] = O-phospho-L-seryl-[protein] + alpha-D-glucose 6-phosphate</text>
        <dbReference type="Rhea" id="RHEA:68752"/>
        <dbReference type="Rhea" id="RHEA-COMP:9863"/>
        <dbReference type="Rhea" id="RHEA-COMP:11604"/>
        <dbReference type="ChEBI" id="CHEBI:29999"/>
        <dbReference type="ChEBI" id="CHEBI:58225"/>
        <dbReference type="ChEBI" id="CHEBI:58392"/>
        <dbReference type="ChEBI" id="CHEBI:83421"/>
    </reaction>
</comment>
<keyword evidence="5" id="KW-0313">Glucose metabolism</keyword>
<comment type="catalytic activity">
    <reaction evidence="1">
        <text>alpha-D-glucose 1-phosphate = alpha-D-glucose 6-phosphate</text>
        <dbReference type="Rhea" id="RHEA:23536"/>
        <dbReference type="ChEBI" id="CHEBI:58225"/>
        <dbReference type="ChEBI" id="CHEBI:58601"/>
        <dbReference type="EC" id="5.4.2.2"/>
    </reaction>
</comment>
<dbReference type="InterPro" id="IPR005846">
    <property type="entry name" value="A-D-PHexomutase_a/b/a-III"/>
</dbReference>
<feature type="domain" description="Alpha-D-phosphohexomutase alpha/beta/alpha" evidence="11">
    <location>
        <begin position="413"/>
        <end position="511"/>
    </location>
</feature>
<feature type="domain" description="Alpha-D-phosphohexomutase alpha/beta/alpha" evidence="10">
    <location>
        <begin position="321"/>
        <end position="408"/>
    </location>
</feature>
<dbReference type="InterPro" id="IPR005845">
    <property type="entry name" value="A-D-PHexomutase_a/b/a-II"/>
</dbReference>
<dbReference type="PANTHER" id="PTHR42946">
    <property type="entry name" value="PHOSPHOHEXOSE MUTASE"/>
    <property type="match status" value="1"/>
</dbReference>
<evidence type="ECO:0000259" key="9">
    <source>
        <dbReference type="Pfam" id="PF02878"/>
    </source>
</evidence>
<evidence type="ECO:0000259" key="11">
    <source>
        <dbReference type="Pfam" id="PF02880"/>
    </source>
</evidence>
<evidence type="ECO:0000256" key="3">
    <source>
        <dbReference type="ARBA" id="ARBA00010231"/>
    </source>
</evidence>
<evidence type="ECO:0000256" key="1">
    <source>
        <dbReference type="ARBA" id="ARBA00000443"/>
    </source>
</evidence>
<dbReference type="InterPro" id="IPR005841">
    <property type="entry name" value="Alpha-D-phosphohexomutase_SF"/>
</dbReference>
<proteinExistence type="inferred from homology"/>
<dbReference type="PANTHER" id="PTHR42946:SF1">
    <property type="entry name" value="PHOSPHOGLUCOMUTASE (ALPHA-D-GLUCOSE-1,6-BISPHOSPHATE-DEPENDENT)"/>
    <property type="match status" value="1"/>
</dbReference>
<keyword evidence="13" id="KW-1185">Reference proteome</keyword>
<comment type="catalytic activity">
    <reaction evidence="8">
        <text>O-phospho-L-seryl-[protein] + alpha-D-glucose 1-phosphate = alpha-D-glucose 1,6-bisphosphate + L-seryl-[protein]</text>
        <dbReference type="Rhea" id="RHEA:68748"/>
        <dbReference type="Rhea" id="RHEA-COMP:9863"/>
        <dbReference type="Rhea" id="RHEA-COMP:11604"/>
        <dbReference type="ChEBI" id="CHEBI:29999"/>
        <dbReference type="ChEBI" id="CHEBI:58392"/>
        <dbReference type="ChEBI" id="CHEBI:58601"/>
        <dbReference type="ChEBI" id="CHEBI:83421"/>
    </reaction>
</comment>
<dbReference type="Proteomes" id="UP000232323">
    <property type="component" value="Unassembled WGS sequence"/>
</dbReference>
<comment type="similarity">
    <text evidence="3">Belongs to the phosphohexose mutase family.</text>
</comment>
<evidence type="ECO:0000259" key="10">
    <source>
        <dbReference type="Pfam" id="PF02879"/>
    </source>
</evidence>
<dbReference type="CDD" id="cd03089">
    <property type="entry name" value="PMM_PGM"/>
    <property type="match status" value="1"/>
</dbReference>
<feature type="domain" description="Alpha-D-phosphohexomutase alpha/beta/alpha" evidence="9">
    <location>
        <begin position="168"/>
        <end position="257"/>
    </location>
</feature>
<comment type="caution">
    <text evidence="12">The sequence shown here is derived from an EMBL/GenBank/DDBJ whole genome shotgun (WGS) entry which is preliminary data.</text>
</comment>
<dbReference type="OrthoDB" id="1743979at2759"/>
<evidence type="ECO:0000256" key="6">
    <source>
        <dbReference type="ARBA" id="ARBA00022553"/>
    </source>
</evidence>
<organism evidence="12 13">
    <name type="scientific">Chlamydomonas eustigma</name>
    <dbReference type="NCBI Taxonomy" id="1157962"/>
    <lineage>
        <taxon>Eukaryota</taxon>
        <taxon>Viridiplantae</taxon>
        <taxon>Chlorophyta</taxon>
        <taxon>core chlorophytes</taxon>
        <taxon>Chlorophyceae</taxon>
        <taxon>CS clade</taxon>
        <taxon>Chlamydomonadales</taxon>
        <taxon>Chlamydomonadaceae</taxon>
        <taxon>Chlamydomonas</taxon>
    </lineage>
</organism>
<dbReference type="Pfam" id="PF02880">
    <property type="entry name" value="PGM_PMM_III"/>
    <property type="match status" value="1"/>
</dbReference>
<dbReference type="Gene3D" id="3.40.120.10">
    <property type="entry name" value="Alpha-D-Glucose-1,6-Bisphosphate, subunit A, domain 3"/>
    <property type="match status" value="3"/>
</dbReference>
<dbReference type="GO" id="GO:0006006">
    <property type="term" value="P:glucose metabolic process"/>
    <property type="evidence" value="ECO:0007669"/>
    <property type="project" value="UniProtKB-KW"/>
</dbReference>
<dbReference type="PRINTS" id="PR00509">
    <property type="entry name" value="PGMPMM"/>
</dbReference>
<dbReference type="InterPro" id="IPR016055">
    <property type="entry name" value="A-D-PHexomutase_a/b/a-I/II/III"/>
</dbReference>